<protein>
    <submittedName>
        <fullName evidence="2">DUF2189 domain-containing protein</fullName>
    </submittedName>
</protein>
<feature type="transmembrane region" description="Helical" evidence="1">
    <location>
        <begin position="199"/>
        <end position="223"/>
    </location>
</feature>
<feature type="transmembrane region" description="Helical" evidence="1">
    <location>
        <begin position="52"/>
        <end position="75"/>
    </location>
</feature>
<feature type="transmembrane region" description="Helical" evidence="1">
    <location>
        <begin position="96"/>
        <end position="125"/>
    </location>
</feature>
<evidence type="ECO:0000256" key="1">
    <source>
        <dbReference type="SAM" id="Phobius"/>
    </source>
</evidence>
<keyword evidence="1" id="KW-0472">Membrane</keyword>
<keyword evidence="1" id="KW-0812">Transmembrane</keyword>
<keyword evidence="1" id="KW-1133">Transmembrane helix</keyword>
<evidence type="ECO:0000313" key="3">
    <source>
        <dbReference type="Proteomes" id="UP000321548"/>
    </source>
</evidence>
<gene>
    <name evidence="2" type="ORF">FHP08_10270</name>
</gene>
<name>A0A5C8NWH7_9BURK</name>
<dbReference type="Proteomes" id="UP000321548">
    <property type="component" value="Unassembled WGS sequence"/>
</dbReference>
<organism evidence="2 3">
    <name type="scientific">Zeimonas arvi</name>
    <dbReference type="NCBI Taxonomy" id="2498847"/>
    <lineage>
        <taxon>Bacteria</taxon>
        <taxon>Pseudomonadati</taxon>
        <taxon>Pseudomonadota</taxon>
        <taxon>Betaproteobacteria</taxon>
        <taxon>Burkholderiales</taxon>
        <taxon>Burkholderiaceae</taxon>
        <taxon>Zeimonas</taxon>
    </lineage>
</organism>
<feature type="transmembrane region" description="Helical" evidence="1">
    <location>
        <begin position="149"/>
        <end position="175"/>
    </location>
</feature>
<evidence type="ECO:0000313" key="2">
    <source>
        <dbReference type="EMBL" id="TXL65576.1"/>
    </source>
</evidence>
<proteinExistence type="predicted"/>
<sequence length="241" mass="26501">MASGLPLTAPFDWLAAGWQDFRATGFRGAFYGLVFALMGLAIFMIYETRWQLTMGLTAGFFLLGPFVCTGLYELSRQRERGEAPSLPASMTCWKRNLGAIGFFAAILTFLMIVWARVSVVLFALASTTEFPTMHSMIGQIVSPTNLEFLLLWTAVGFVFASLVFAISVVSVPLMLDRRSDTMMAIFSSARALATNPGPVYLWALLIVAIIGASLLLWFGLLIVTAPLIGHATWHAYRALIR</sequence>
<dbReference type="Pfam" id="PF09955">
    <property type="entry name" value="DUF2189"/>
    <property type="match status" value="1"/>
</dbReference>
<comment type="caution">
    <text evidence="2">The sequence shown here is derived from an EMBL/GenBank/DDBJ whole genome shotgun (WGS) entry which is preliminary data.</text>
</comment>
<keyword evidence="3" id="KW-1185">Reference proteome</keyword>
<dbReference type="OrthoDB" id="5621705at2"/>
<dbReference type="AlphaFoldDB" id="A0A5C8NWH7"/>
<accession>A0A5C8NWH7</accession>
<reference evidence="2 3" key="1">
    <citation type="submission" date="2019-06" db="EMBL/GenBank/DDBJ databases">
        <title>Quisquiliibacterium sp. nov., isolated from a maize field.</title>
        <authorList>
            <person name="Lin S.-Y."/>
            <person name="Tsai C.-F."/>
            <person name="Young C.-C."/>
        </authorList>
    </citation>
    <scope>NUCLEOTIDE SEQUENCE [LARGE SCALE GENOMIC DNA]</scope>
    <source>
        <strain evidence="2 3">CC-CFT501</strain>
    </source>
</reference>
<dbReference type="EMBL" id="VDUY01000004">
    <property type="protein sequence ID" value="TXL65576.1"/>
    <property type="molecule type" value="Genomic_DNA"/>
</dbReference>
<dbReference type="InterPro" id="IPR018692">
    <property type="entry name" value="DUF2189"/>
</dbReference>
<feature type="transmembrane region" description="Helical" evidence="1">
    <location>
        <begin position="28"/>
        <end position="46"/>
    </location>
</feature>